<dbReference type="OrthoDB" id="9815788at2"/>
<dbReference type="PANTHER" id="PTHR34309">
    <property type="entry name" value="SLR1406 PROTEIN"/>
    <property type="match status" value="1"/>
</dbReference>
<dbReference type="AlphaFoldDB" id="A0A2V3UHW3"/>
<dbReference type="PANTHER" id="PTHR34309:SF10">
    <property type="entry name" value="SLR1406 PROTEIN"/>
    <property type="match status" value="1"/>
</dbReference>
<comment type="caution">
    <text evidence="1">The sequence shown here is derived from an EMBL/GenBank/DDBJ whole genome shotgun (WGS) entry which is preliminary data.</text>
</comment>
<evidence type="ECO:0000313" key="2">
    <source>
        <dbReference type="Proteomes" id="UP000248021"/>
    </source>
</evidence>
<dbReference type="RefSeq" id="WP_110372485.1">
    <property type="nucleotide sequence ID" value="NZ_JAHBRY010000001.1"/>
</dbReference>
<dbReference type="Proteomes" id="UP000248021">
    <property type="component" value="Unassembled WGS sequence"/>
</dbReference>
<protein>
    <submittedName>
        <fullName evidence="1">Uncharacterized protein GlcG (DUF336 family)</fullName>
    </submittedName>
</protein>
<dbReference type="EMBL" id="QJJK01000001">
    <property type="protein sequence ID" value="PXW64397.1"/>
    <property type="molecule type" value="Genomic_DNA"/>
</dbReference>
<dbReference type="InterPro" id="IPR052517">
    <property type="entry name" value="GlcG_carb_metab_protein"/>
</dbReference>
<dbReference type="Pfam" id="PF03928">
    <property type="entry name" value="HbpS-like"/>
    <property type="match status" value="1"/>
</dbReference>
<name>A0A2V3UHW3_9HYPH</name>
<organism evidence="1 2">
    <name type="scientific">Chelatococcus asaccharovorans</name>
    <dbReference type="NCBI Taxonomy" id="28210"/>
    <lineage>
        <taxon>Bacteria</taxon>
        <taxon>Pseudomonadati</taxon>
        <taxon>Pseudomonadota</taxon>
        <taxon>Alphaproteobacteria</taxon>
        <taxon>Hyphomicrobiales</taxon>
        <taxon>Chelatococcaceae</taxon>
        <taxon>Chelatococcus</taxon>
    </lineage>
</organism>
<reference evidence="1 2" key="1">
    <citation type="submission" date="2018-05" db="EMBL/GenBank/DDBJ databases">
        <title>Genomic Encyclopedia of Type Strains, Phase IV (KMG-IV): sequencing the most valuable type-strain genomes for metagenomic binning, comparative biology and taxonomic classification.</title>
        <authorList>
            <person name="Goeker M."/>
        </authorList>
    </citation>
    <scope>NUCLEOTIDE SEQUENCE [LARGE SCALE GENOMIC DNA]</scope>
    <source>
        <strain evidence="1 2">DSM 6462</strain>
    </source>
</reference>
<proteinExistence type="predicted"/>
<dbReference type="Gene3D" id="3.30.450.150">
    <property type="entry name" value="Haem-degrading domain"/>
    <property type="match status" value="1"/>
</dbReference>
<keyword evidence="2" id="KW-1185">Reference proteome</keyword>
<dbReference type="InterPro" id="IPR005624">
    <property type="entry name" value="PduO/GlcC-like"/>
</dbReference>
<sequence>MIKLKEALVIAEAALKMARIRQLNPMSVAVLDARGCLVAFQMEDGSSLLREDIAKAKGLSALALGMGTRALVGRAKHHPAFFVGLSALSKGNMIPVPGGVLIRSPLDAAIVGAVGVSGDLPDHDEACAIAGIEATTYSWDAGADPS</sequence>
<dbReference type="InterPro" id="IPR038084">
    <property type="entry name" value="PduO/GlcC-like_sf"/>
</dbReference>
<evidence type="ECO:0000313" key="1">
    <source>
        <dbReference type="EMBL" id="PXW64397.1"/>
    </source>
</evidence>
<dbReference type="SUPFAM" id="SSF143744">
    <property type="entry name" value="GlcG-like"/>
    <property type="match status" value="1"/>
</dbReference>
<gene>
    <name evidence="1" type="ORF">C7450_101152</name>
</gene>
<accession>A0A2V3UHW3</accession>